<dbReference type="GO" id="GO:0016192">
    <property type="term" value="P:vesicle-mediated transport"/>
    <property type="evidence" value="ECO:0007669"/>
    <property type="project" value="InterPro"/>
</dbReference>
<keyword evidence="3" id="KW-1185">Reference proteome</keyword>
<dbReference type="Proteomes" id="UP000243459">
    <property type="component" value="Chromosome 3"/>
</dbReference>
<proteinExistence type="predicted"/>
<organism evidence="2 3">
    <name type="scientific">Asparagus officinalis</name>
    <name type="common">Garden asparagus</name>
    <dbReference type="NCBI Taxonomy" id="4686"/>
    <lineage>
        <taxon>Eukaryota</taxon>
        <taxon>Viridiplantae</taxon>
        <taxon>Streptophyta</taxon>
        <taxon>Embryophyta</taxon>
        <taxon>Tracheophyta</taxon>
        <taxon>Spermatophyta</taxon>
        <taxon>Magnoliopsida</taxon>
        <taxon>Liliopsida</taxon>
        <taxon>Asparagales</taxon>
        <taxon>Asparagaceae</taxon>
        <taxon>Asparagoideae</taxon>
        <taxon>Asparagus</taxon>
    </lineage>
</organism>
<name>A0A5P1FBC1_ASPOF</name>
<dbReference type="AlphaFoldDB" id="A0A5P1FBC1"/>
<dbReference type="GO" id="GO:0030126">
    <property type="term" value="C:COPI vesicle coat"/>
    <property type="evidence" value="ECO:0007669"/>
    <property type="project" value="InterPro"/>
</dbReference>
<dbReference type="GO" id="GO:0006886">
    <property type="term" value="P:intracellular protein transport"/>
    <property type="evidence" value="ECO:0007669"/>
    <property type="project" value="InterPro"/>
</dbReference>
<dbReference type="GO" id="GO:0005198">
    <property type="term" value="F:structural molecule activity"/>
    <property type="evidence" value="ECO:0007669"/>
    <property type="project" value="InterPro"/>
</dbReference>
<protein>
    <recommendedName>
        <fullName evidence="1">Coatomer alpha subunit C-terminal domain-containing protein</fullName>
    </recommendedName>
</protein>
<dbReference type="Pfam" id="PF06957">
    <property type="entry name" value="COPI_C"/>
    <property type="match status" value="1"/>
</dbReference>
<gene>
    <name evidence="2" type="ORF">A4U43_C03F2970</name>
</gene>
<dbReference type="EMBL" id="CM007383">
    <property type="protein sequence ID" value="ONK74119.1"/>
    <property type="molecule type" value="Genomic_DNA"/>
</dbReference>
<dbReference type="OMA" id="HCILLTI"/>
<reference evidence="3" key="1">
    <citation type="journal article" date="2017" name="Nat. Commun.">
        <title>The asparagus genome sheds light on the origin and evolution of a young Y chromosome.</title>
        <authorList>
            <person name="Harkess A."/>
            <person name="Zhou J."/>
            <person name="Xu C."/>
            <person name="Bowers J.E."/>
            <person name="Van der Hulst R."/>
            <person name="Ayyampalayam S."/>
            <person name="Mercati F."/>
            <person name="Riccardi P."/>
            <person name="McKain M.R."/>
            <person name="Kakrana A."/>
            <person name="Tang H."/>
            <person name="Ray J."/>
            <person name="Groenendijk J."/>
            <person name="Arikit S."/>
            <person name="Mathioni S.M."/>
            <person name="Nakano M."/>
            <person name="Shan H."/>
            <person name="Telgmann-Rauber A."/>
            <person name="Kanno A."/>
            <person name="Yue Z."/>
            <person name="Chen H."/>
            <person name="Li W."/>
            <person name="Chen Y."/>
            <person name="Xu X."/>
            <person name="Zhang Y."/>
            <person name="Luo S."/>
            <person name="Chen H."/>
            <person name="Gao J."/>
            <person name="Mao Z."/>
            <person name="Pires J.C."/>
            <person name="Luo M."/>
            <person name="Kudrna D."/>
            <person name="Wing R.A."/>
            <person name="Meyers B.C."/>
            <person name="Yi K."/>
            <person name="Kong H."/>
            <person name="Lavrijsen P."/>
            <person name="Sunseri F."/>
            <person name="Falavigna A."/>
            <person name="Ye Y."/>
            <person name="Leebens-Mack J.H."/>
            <person name="Chen G."/>
        </authorList>
    </citation>
    <scope>NUCLEOTIDE SEQUENCE [LARGE SCALE GENOMIC DNA]</scope>
    <source>
        <strain evidence="3">cv. DH0086</strain>
    </source>
</reference>
<evidence type="ECO:0000259" key="1">
    <source>
        <dbReference type="Pfam" id="PF06957"/>
    </source>
</evidence>
<sequence length="141" mass="15895">MRPLSRQLGIKNLTLLKPMSSGLHIGSQTYLNAFPSATDISTALENGWNESDSPNGRGPPAIVFRLSQMEAKLRSAYDYTNKGKFIDALRLFHCILLTIPLIMVDSWSKVDEVEELIEVTREYVLGLKIELSRKETKDNNI</sequence>
<dbReference type="InterPro" id="IPR010714">
    <property type="entry name" value="Coatomer_asu_C"/>
</dbReference>
<feature type="domain" description="Coatomer alpha subunit C-terminal" evidence="1">
    <location>
        <begin position="1"/>
        <end position="138"/>
    </location>
</feature>
<evidence type="ECO:0000313" key="3">
    <source>
        <dbReference type="Proteomes" id="UP000243459"/>
    </source>
</evidence>
<accession>A0A5P1FBC1</accession>
<dbReference type="Gramene" id="ONK74119">
    <property type="protein sequence ID" value="ONK74119"/>
    <property type="gene ID" value="A4U43_C03F2970"/>
</dbReference>
<evidence type="ECO:0000313" key="2">
    <source>
        <dbReference type="EMBL" id="ONK74119.1"/>
    </source>
</evidence>